<evidence type="ECO:0000313" key="16">
    <source>
        <dbReference type="Proteomes" id="UP000092666"/>
    </source>
</evidence>
<dbReference type="GO" id="GO:0020037">
    <property type="term" value="F:heme binding"/>
    <property type="evidence" value="ECO:0007669"/>
    <property type="project" value="UniProtKB-UniRule"/>
</dbReference>
<dbReference type="InterPro" id="IPR018506">
    <property type="entry name" value="Cyt_B5_heme-BS"/>
</dbReference>
<evidence type="ECO:0000313" key="15">
    <source>
        <dbReference type="EMBL" id="OCF34589.1"/>
    </source>
</evidence>
<dbReference type="AlphaFoldDB" id="A0A1B9GU57"/>
<feature type="domain" description="Cytochrome b5 heme-binding" evidence="14">
    <location>
        <begin position="20"/>
        <end position="96"/>
    </location>
</feature>
<name>A0A1B9GU57_9TREE</name>
<dbReference type="PANTHER" id="PTHR19359">
    <property type="entry name" value="CYTOCHROME B5"/>
    <property type="match status" value="1"/>
</dbReference>
<dbReference type="STRING" id="1296120.A0A1B9GU57"/>
<evidence type="ECO:0000256" key="13">
    <source>
        <dbReference type="RuleBase" id="RU362121"/>
    </source>
</evidence>
<evidence type="ECO:0000256" key="4">
    <source>
        <dbReference type="ARBA" id="ARBA00022692"/>
    </source>
</evidence>
<evidence type="ECO:0000256" key="1">
    <source>
        <dbReference type="ARBA" id="ARBA00004131"/>
    </source>
</evidence>
<feature type="transmembrane region" description="Helical" evidence="13">
    <location>
        <begin position="119"/>
        <end position="139"/>
    </location>
</feature>
<reference evidence="15 16" key="1">
    <citation type="submission" date="2013-07" db="EMBL/GenBank/DDBJ databases">
        <title>The Genome Sequence of Cryptococcus heveanensis BCC8398.</title>
        <authorList>
            <consortium name="The Broad Institute Genome Sequencing Platform"/>
            <person name="Cuomo C."/>
            <person name="Litvintseva A."/>
            <person name="Chen Y."/>
            <person name="Heitman J."/>
            <person name="Sun S."/>
            <person name="Springer D."/>
            <person name="Dromer F."/>
            <person name="Young S.K."/>
            <person name="Zeng Q."/>
            <person name="Gargeya S."/>
            <person name="Fitzgerald M."/>
            <person name="Abouelleil A."/>
            <person name="Alvarado L."/>
            <person name="Berlin A.M."/>
            <person name="Chapman S.B."/>
            <person name="Dewar J."/>
            <person name="Goldberg J."/>
            <person name="Griggs A."/>
            <person name="Gujja S."/>
            <person name="Hansen M."/>
            <person name="Howarth C."/>
            <person name="Imamovic A."/>
            <person name="Larimer J."/>
            <person name="McCowan C."/>
            <person name="Murphy C."/>
            <person name="Pearson M."/>
            <person name="Priest M."/>
            <person name="Roberts A."/>
            <person name="Saif S."/>
            <person name="Shea T."/>
            <person name="Sykes S."/>
            <person name="Wortman J."/>
            <person name="Nusbaum C."/>
            <person name="Birren B."/>
        </authorList>
    </citation>
    <scope>NUCLEOTIDE SEQUENCE [LARGE SCALE GENOMIC DNA]</scope>
    <source>
        <strain evidence="15 16">BCC8398</strain>
    </source>
</reference>
<keyword evidence="5 13" id="KW-0479">Metal-binding</keyword>
<keyword evidence="7" id="KW-0492">Microsome</keyword>
<evidence type="ECO:0000256" key="12">
    <source>
        <dbReference type="ARBA" id="ARBA00038168"/>
    </source>
</evidence>
<sequence>MSDAAAQQPAEAAAGPVQPEGTYSLAQLKEHNTRESLWMLLHDKVYDITAFMDEHPGGDEVLVEEAGRDATEAFEDVGHSDEARAMLPKMLLGDFYGEKTSKSKKSVSAGGSSTSSGGFPIWVVPVALVAAFLAWRVFLA</sequence>
<organism evidence="15 16">
    <name type="scientific">Kwoniella heveanensis BCC8398</name>
    <dbReference type="NCBI Taxonomy" id="1296120"/>
    <lineage>
        <taxon>Eukaryota</taxon>
        <taxon>Fungi</taxon>
        <taxon>Dikarya</taxon>
        <taxon>Basidiomycota</taxon>
        <taxon>Agaricomycotina</taxon>
        <taxon>Tremellomycetes</taxon>
        <taxon>Tremellales</taxon>
        <taxon>Cryptococcaceae</taxon>
        <taxon>Kwoniella</taxon>
    </lineage>
</organism>
<keyword evidence="8" id="KW-0249">Electron transport</keyword>
<comment type="similarity">
    <text evidence="12 13">Belongs to the cytochrome b5 family.</text>
</comment>
<evidence type="ECO:0000256" key="11">
    <source>
        <dbReference type="ARBA" id="ARBA00037877"/>
    </source>
</evidence>
<evidence type="ECO:0000256" key="3">
    <source>
        <dbReference type="ARBA" id="ARBA00022617"/>
    </source>
</evidence>
<dbReference type="InterPro" id="IPR036400">
    <property type="entry name" value="Cyt_B5-like_heme/steroid_sf"/>
</dbReference>
<dbReference type="GO" id="GO:0005789">
    <property type="term" value="C:endoplasmic reticulum membrane"/>
    <property type="evidence" value="ECO:0007669"/>
    <property type="project" value="UniProtKB-SubCell"/>
</dbReference>
<keyword evidence="3 13" id="KW-0349">Heme</keyword>
<evidence type="ECO:0000256" key="2">
    <source>
        <dbReference type="ARBA" id="ARBA00022448"/>
    </source>
</evidence>
<dbReference type="PRINTS" id="PR00363">
    <property type="entry name" value="CYTOCHROMEB5"/>
</dbReference>
<dbReference type="SMART" id="SM01117">
    <property type="entry name" value="Cyt-b5"/>
    <property type="match status" value="1"/>
</dbReference>
<reference evidence="16" key="2">
    <citation type="submission" date="2013-12" db="EMBL/GenBank/DDBJ databases">
        <title>Evolution of pathogenesis and genome organization in the Tremellales.</title>
        <authorList>
            <person name="Cuomo C."/>
            <person name="Litvintseva A."/>
            <person name="Heitman J."/>
            <person name="Chen Y."/>
            <person name="Sun S."/>
            <person name="Springer D."/>
            <person name="Dromer F."/>
            <person name="Young S."/>
            <person name="Zeng Q."/>
            <person name="Chapman S."/>
            <person name="Gujja S."/>
            <person name="Saif S."/>
            <person name="Birren B."/>
        </authorList>
    </citation>
    <scope>NUCLEOTIDE SEQUENCE [LARGE SCALE GENOMIC DNA]</scope>
    <source>
        <strain evidence="16">BCC8398</strain>
    </source>
</reference>
<dbReference type="Pfam" id="PF00173">
    <property type="entry name" value="Cyt-b5"/>
    <property type="match status" value="1"/>
</dbReference>
<keyword evidence="16" id="KW-1185">Reference proteome</keyword>
<dbReference type="EMBL" id="KV700124">
    <property type="protein sequence ID" value="OCF34589.1"/>
    <property type="molecule type" value="Genomic_DNA"/>
</dbReference>
<dbReference type="InterPro" id="IPR001199">
    <property type="entry name" value="Cyt_B5-like_heme/steroid-bd"/>
</dbReference>
<dbReference type="Gene3D" id="3.10.120.10">
    <property type="entry name" value="Cytochrome b5-like heme/steroid binding domain"/>
    <property type="match status" value="1"/>
</dbReference>
<keyword evidence="6" id="KW-0256">Endoplasmic reticulum</keyword>
<dbReference type="InterPro" id="IPR050668">
    <property type="entry name" value="Cytochrome_b5"/>
</dbReference>
<proteinExistence type="inferred from homology"/>
<keyword evidence="4 13" id="KW-0812">Transmembrane</keyword>
<accession>A0A1B9GU57</accession>
<evidence type="ECO:0000256" key="9">
    <source>
        <dbReference type="ARBA" id="ARBA00023004"/>
    </source>
</evidence>
<dbReference type="PANTHER" id="PTHR19359:SF150">
    <property type="entry name" value="CYTOCHROME B5"/>
    <property type="match status" value="1"/>
</dbReference>
<keyword evidence="2" id="KW-0813">Transport</keyword>
<protein>
    <submittedName>
        <fullName evidence="15">Cytochrome b5</fullName>
    </submittedName>
</protein>
<dbReference type="PROSITE" id="PS00191">
    <property type="entry name" value="CYTOCHROME_B5_1"/>
    <property type="match status" value="1"/>
</dbReference>
<dbReference type="Proteomes" id="UP000092666">
    <property type="component" value="Unassembled WGS sequence"/>
</dbReference>
<keyword evidence="10 13" id="KW-0472">Membrane</keyword>
<dbReference type="FunFam" id="3.10.120.10:FF:000002">
    <property type="entry name" value="Cytochrome b5 type B"/>
    <property type="match status" value="1"/>
</dbReference>
<evidence type="ECO:0000256" key="5">
    <source>
        <dbReference type="ARBA" id="ARBA00022723"/>
    </source>
</evidence>
<dbReference type="SUPFAM" id="SSF55856">
    <property type="entry name" value="Cytochrome b5-like heme/steroid binding domain"/>
    <property type="match status" value="1"/>
</dbReference>
<evidence type="ECO:0000259" key="14">
    <source>
        <dbReference type="PROSITE" id="PS50255"/>
    </source>
</evidence>
<evidence type="ECO:0000256" key="10">
    <source>
        <dbReference type="ARBA" id="ARBA00023136"/>
    </source>
</evidence>
<dbReference type="PROSITE" id="PS50255">
    <property type="entry name" value="CYTOCHROME_B5_2"/>
    <property type="match status" value="1"/>
</dbReference>
<keyword evidence="9 13" id="KW-0408">Iron</keyword>
<evidence type="ECO:0000256" key="6">
    <source>
        <dbReference type="ARBA" id="ARBA00022824"/>
    </source>
</evidence>
<gene>
    <name evidence="15" type="ORF">I316_03630</name>
</gene>
<keyword evidence="13" id="KW-1133">Transmembrane helix</keyword>
<evidence type="ECO:0000256" key="7">
    <source>
        <dbReference type="ARBA" id="ARBA00022848"/>
    </source>
</evidence>
<evidence type="ECO:0000256" key="8">
    <source>
        <dbReference type="ARBA" id="ARBA00022982"/>
    </source>
</evidence>
<dbReference type="OrthoDB" id="260519at2759"/>
<comment type="subcellular location">
    <subcellularLocation>
        <location evidence="1">Endoplasmic reticulum membrane</location>
        <topology evidence="1">Single-pass membrane protein</topology>
        <orientation evidence="1">Cytoplasmic side</orientation>
    </subcellularLocation>
    <subcellularLocation>
        <location evidence="11">Microsome membrane</location>
        <topology evidence="11">Single-pass membrane protein</topology>
        <orientation evidence="11">Cytoplasmic side</orientation>
    </subcellularLocation>
</comment>
<dbReference type="GO" id="GO:0046872">
    <property type="term" value="F:metal ion binding"/>
    <property type="evidence" value="ECO:0007669"/>
    <property type="project" value="UniProtKB-UniRule"/>
</dbReference>